<gene>
    <name evidence="2" type="primary">cyaB</name>
    <name evidence="2" type="ORF">Q8A49_11575</name>
</gene>
<protein>
    <submittedName>
        <fullName evidence="2">Class IV adenylate cyclase</fullName>
    </submittedName>
</protein>
<name>A0ABU7KPB4_9ACTN</name>
<dbReference type="Proteomes" id="UP001348641">
    <property type="component" value="Unassembled WGS sequence"/>
</dbReference>
<dbReference type="PANTHER" id="PTHR21028:SF2">
    <property type="entry name" value="CYTH DOMAIN-CONTAINING PROTEIN"/>
    <property type="match status" value="1"/>
</dbReference>
<evidence type="ECO:0000259" key="1">
    <source>
        <dbReference type="PROSITE" id="PS51707"/>
    </source>
</evidence>
<dbReference type="PANTHER" id="PTHR21028">
    <property type="entry name" value="SI:CH211-156B7.4"/>
    <property type="match status" value="1"/>
</dbReference>
<dbReference type="InterPro" id="IPR023577">
    <property type="entry name" value="CYTH_domain"/>
</dbReference>
<dbReference type="Gene3D" id="2.40.320.10">
    <property type="entry name" value="Hypothetical Protein Pfu-838710-001"/>
    <property type="match status" value="1"/>
</dbReference>
<dbReference type="InterPro" id="IPR033469">
    <property type="entry name" value="CYTH-like_dom_sf"/>
</dbReference>
<organism evidence="2 3">
    <name type="scientific">Nocardiopsis tropica</name>
    <dbReference type="NCBI Taxonomy" id="109330"/>
    <lineage>
        <taxon>Bacteria</taxon>
        <taxon>Bacillati</taxon>
        <taxon>Actinomycetota</taxon>
        <taxon>Actinomycetes</taxon>
        <taxon>Streptosporangiales</taxon>
        <taxon>Nocardiopsidaceae</taxon>
        <taxon>Nocardiopsis</taxon>
    </lineage>
</organism>
<dbReference type="Pfam" id="PF01928">
    <property type="entry name" value="CYTH"/>
    <property type="match status" value="1"/>
</dbReference>
<dbReference type="SUPFAM" id="SSF55154">
    <property type="entry name" value="CYTH-like phosphatases"/>
    <property type="match status" value="1"/>
</dbReference>
<accession>A0ABU7KPB4</accession>
<dbReference type="EMBL" id="JAUUCC010000024">
    <property type="protein sequence ID" value="MEE2051131.1"/>
    <property type="molecule type" value="Genomic_DNA"/>
</dbReference>
<feature type="domain" description="CYTH" evidence="1">
    <location>
        <begin position="1"/>
        <end position="175"/>
    </location>
</feature>
<reference evidence="2 3" key="1">
    <citation type="submission" date="2023-07" db="EMBL/GenBank/DDBJ databases">
        <authorList>
            <person name="Girao M."/>
            <person name="Carvalho M.F."/>
        </authorList>
    </citation>
    <scope>NUCLEOTIDE SEQUENCE [LARGE SCALE GENOMIC DNA]</scope>
    <source>
        <strain evidence="2 3">66/93</strain>
    </source>
</reference>
<dbReference type="InterPro" id="IPR008173">
    <property type="entry name" value="Adenylyl_cyclase_CyaB"/>
</dbReference>
<dbReference type="RefSeq" id="WP_330158291.1">
    <property type="nucleotide sequence ID" value="NZ_BAAAJA010000011.1"/>
</dbReference>
<dbReference type="CDD" id="cd07890">
    <property type="entry name" value="CYTH-like_AC_IV-like"/>
    <property type="match status" value="1"/>
</dbReference>
<evidence type="ECO:0000313" key="2">
    <source>
        <dbReference type="EMBL" id="MEE2051131.1"/>
    </source>
</evidence>
<comment type="caution">
    <text evidence="2">The sequence shown here is derived from an EMBL/GenBank/DDBJ whole genome shotgun (WGS) entry which is preliminary data.</text>
</comment>
<dbReference type="PROSITE" id="PS51707">
    <property type="entry name" value="CYTH"/>
    <property type="match status" value="1"/>
</dbReference>
<evidence type="ECO:0000313" key="3">
    <source>
        <dbReference type="Proteomes" id="UP001348641"/>
    </source>
</evidence>
<sequence length="178" mass="19411">MREIEAKYRVHDPEAVLTALREAGVPLGEPVHQDDMAYAPPCWDPGQGKRGFTFARLRTEDGVHIVTAKTPLANAMECVEHETAVADRDGMHGVLTALGYVPSVRIVKSRRTGRAGPIAVCLDDVRGAGVFLELEALVDDDRDGRAAQEELDAWARGLGVDLERVTETYDVLVRPVPA</sequence>
<proteinExistence type="predicted"/>
<dbReference type="NCBIfam" id="TIGR00318">
    <property type="entry name" value="cyaB"/>
    <property type="match status" value="1"/>
</dbReference>